<feature type="compositionally biased region" description="Basic and acidic residues" evidence="1">
    <location>
        <begin position="306"/>
        <end position="320"/>
    </location>
</feature>
<feature type="compositionally biased region" description="Polar residues" evidence="1">
    <location>
        <begin position="138"/>
        <end position="158"/>
    </location>
</feature>
<accession>A0A1M2VII7</accession>
<evidence type="ECO:0000313" key="2">
    <source>
        <dbReference type="EMBL" id="OJT07398.1"/>
    </source>
</evidence>
<name>A0A1M2VII7_TRAPU</name>
<gene>
    <name evidence="2" type="ORF">TRAPUB_1718</name>
</gene>
<dbReference type="AlphaFoldDB" id="A0A1M2VII7"/>
<reference evidence="2 3" key="1">
    <citation type="submission" date="2016-10" db="EMBL/GenBank/DDBJ databases">
        <title>Genome sequence of the basidiomycete white-rot fungus Trametes pubescens.</title>
        <authorList>
            <person name="Makela M.R."/>
            <person name="Granchi Z."/>
            <person name="Peng M."/>
            <person name="De Vries R.P."/>
            <person name="Grigoriev I."/>
            <person name="Riley R."/>
            <person name="Hilden K."/>
        </authorList>
    </citation>
    <scope>NUCLEOTIDE SEQUENCE [LARGE SCALE GENOMIC DNA]</scope>
    <source>
        <strain evidence="2 3">FBCC735</strain>
    </source>
</reference>
<keyword evidence="3" id="KW-1185">Reference proteome</keyword>
<sequence>MSAPSETIRIDVRHCDCTFGREKFFLSADLVLDPPGRSVVAESRVDHDKHYPTHIQSWTFRNGVASKEFPVQLDGKNIKVRLTFAKAVDSSSPSYTLGIEIWESEDTETDDPDSWFSPRGRSLSPRQVGRKGAKPPLRSSSPFAHSPSARAQTRQRSLAHQEMDEGVDTALEQSNVGHLTPEHIPSTSARYLHNLVTSVAHTKLRGGNDTMNPDPPTARSWSHYAPGMESSPTVREYPPPRFASPERYAGGAPILCDSPYDVLLDDDADAMQTSALRRLNGAYETETFYIRAPREQSTSPTPVVMAKRDSDDCNSGDERRQTGWRRLRGREATNRLAAPTLQLRCIPDGHLF</sequence>
<feature type="region of interest" description="Disordered" evidence="1">
    <location>
        <begin position="295"/>
        <end position="320"/>
    </location>
</feature>
<comment type="caution">
    <text evidence="2">The sequence shown here is derived from an EMBL/GenBank/DDBJ whole genome shotgun (WGS) entry which is preliminary data.</text>
</comment>
<protein>
    <submittedName>
        <fullName evidence="2">Uncharacterized protein</fullName>
    </submittedName>
</protein>
<evidence type="ECO:0000256" key="1">
    <source>
        <dbReference type="SAM" id="MobiDB-lite"/>
    </source>
</evidence>
<evidence type="ECO:0000313" key="3">
    <source>
        <dbReference type="Proteomes" id="UP000184267"/>
    </source>
</evidence>
<dbReference type="EMBL" id="MNAD01001178">
    <property type="protein sequence ID" value="OJT07398.1"/>
    <property type="molecule type" value="Genomic_DNA"/>
</dbReference>
<feature type="region of interest" description="Disordered" evidence="1">
    <location>
        <begin position="107"/>
        <end position="163"/>
    </location>
</feature>
<organism evidence="2 3">
    <name type="scientific">Trametes pubescens</name>
    <name type="common">White-rot fungus</name>
    <dbReference type="NCBI Taxonomy" id="154538"/>
    <lineage>
        <taxon>Eukaryota</taxon>
        <taxon>Fungi</taxon>
        <taxon>Dikarya</taxon>
        <taxon>Basidiomycota</taxon>
        <taxon>Agaricomycotina</taxon>
        <taxon>Agaricomycetes</taxon>
        <taxon>Polyporales</taxon>
        <taxon>Polyporaceae</taxon>
        <taxon>Trametes</taxon>
    </lineage>
</organism>
<dbReference type="Proteomes" id="UP000184267">
    <property type="component" value="Unassembled WGS sequence"/>
</dbReference>
<proteinExistence type="predicted"/>